<keyword evidence="2 4" id="KW-0418">Kinase</keyword>
<evidence type="ECO:0000259" key="3">
    <source>
        <dbReference type="Pfam" id="PF00294"/>
    </source>
</evidence>
<gene>
    <name evidence="4" type="primary">psuK</name>
    <name evidence="4" type="ORF">IMCC3135_07085</name>
</gene>
<dbReference type="EC" id="2.7.1.83" evidence="4"/>
<sequence>MTPPPFPLEHLLVVGALHVDDIATSQQVLVPRASNPVCRQQRVGGVGANAALAAARFARDNAQKLRQHIAFAGAIGTDPVAAQLEATLVEADIIPCLQRLSGCLSGRYIAVMDATGELYIGLSDVALAESLDATLVPWQTDTNDCQAVLMDANLAEQALAALSLQAGDAGIIQVAMSVSPAKSRRLLGIASSLDLLFCNRREAIALAEATFPIDAGIDQLADALLKRGFRQFVLTDATSPVVIHSGEQRQYVQVPAIDSARSVNGAGDALAGATFAAWCAGTELADAVRTVGLPYAERVVKGLHEAPILAM</sequence>
<dbReference type="RefSeq" id="WP_088916955.1">
    <property type="nucleotide sequence ID" value="NZ_CP018632.1"/>
</dbReference>
<evidence type="ECO:0000256" key="2">
    <source>
        <dbReference type="ARBA" id="ARBA00022777"/>
    </source>
</evidence>
<evidence type="ECO:0000313" key="5">
    <source>
        <dbReference type="Proteomes" id="UP000250079"/>
    </source>
</evidence>
<feature type="domain" description="Carbohydrate kinase PfkB" evidence="3">
    <location>
        <begin position="10"/>
        <end position="289"/>
    </location>
</feature>
<dbReference type="AlphaFoldDB" id="A0A2Z2NK66"/>
<dbReference type="KEGG" id="gai:IMCC3135_07085"/>
<dbReference type="SUPFAM" id="SSF53613">
    <property type="entry name" value="Ribokinase-like"/>
    <property type="match status" value="1"/>
</dbReference>
<keyword evidence="1 4" id="KW-0808">Transferase</keyword>
<dbReference type="InterPro" id="IPR011611">
    <property type="entry name" value="PfkB_dom"/>
</dbReference>
<dbReference type="Proteomes" id="UP000250079">
    <property type="component" value="Chromosome"/>
</dbReference>
<dbReference type="PANTHER" id="PTHR10584:SF166">
    <property type="entry name" value="RIBOKINASE"/>
    <property type="match status" value="1"/>
</dbReference>
<evidence type="ECO:0000256" key="1">
    <source>
        <dbReference type="ARBA" id="ARBA00022679"/>
    </source>
</evidence>
<dbReference type="Pfam" id="PF00294">
    <property type="entry name" value="PfkB"/>
    <property type="match status" value="1"/>
</dbReference>
<keyword evidence="5" id="KW-1185">Reference proteome</keyword>
<protein>
    <submittedName>
        <fullName evidence="4">Pseudouridine kinase</fullName>
        <ecNumber evidence="4">2.7.1.83</ecNumber>
    </submittedName>
</protein>
<dbReference type="PANTHER" id="PTHR10584">
    <property type="entry name" value="SUGAR KINASE"/>
    <property type="match status" value="1"/>
</dbReference>
<dbReference type="GO" id="GO:0050225">
    <property type="term" value="F:pseudouridine kinase activity"/>
    <property type="evidence" value="ECO:0007669"/>
    <property type="project" value="UniProtKB-EC"/>
</dbReference>
<dbReference type="InterPro" id="IPR029056">
    <property type="entry name" value="Ribokinase-like"/>
</dbReference>
<accession>A0A2Z2NK66</accession>
<reference evidence="4 5" key="1">
    <citation type="submission" date="2016-12" db="EMBL/GenBank/DDBJ databases">
        <authorList>
            <person name="Song W.-J."/>
            <person name="Kurnit D.M."/>
        </authorList>
    </citation>
    <scope>NUCLEOTIDE SEQUENCE [LARGE SCALE GENOMIC DNA]</scope>
    <source>
        <strain evidence="4 5">IMCC3135</strain>
    </source>
</reference>
<proteinExistence type="predicted"/>
<dbReference type="Gene3D" id="3.40.1190.20">
    <property type="match status" value="1"/>
</dbReference>
<name>A0A2Z2NK66_9GAMM</name>
<organism evidence="4 5">
    <name type="scientific">Granulosicoccus antarcticus IMCC3135</name>
    <dbReference type="NCBI Taxonomy" id="1192854"/>
    <lineage>
        <taxon>Bacteria</taxon>
        <taxon>Pseudomonadati</taxon>
        <taxon>Pseudomonadota</taxon>
        <taxon>Gammaproteobacteria</taxon>
        <taxon>Chromatiales</taxon>
        <taxon>Granulosicoccaceae</taxon>
        <taxon>Granulosicoccus</taxon>
    </lineage>
</organism>
<dbReference type="EMBL" id="CP018632">
    <property type="protein sequence ID" value="ASJ71523.1"/>
    <property type="molecule type" value="Genomic_DNA"/>
</dbReference>
<evidence type="ECO:0000313" key="4">
    <source>
        <dbReference type="EMBL" id="ASJ71523.1"/>
    </source>
</evidence>
<dbReference type="GO" id="GO:0005829">
    <property type="term" value="C:cytosol"/>
    <property type="evidence" value="ECO:0007669"/>
    <property type="project" value="TreeGrafter"/>
</dbReference>
<dbReference type="OrthoDB" id="9808601at2"/>